<evidence type="ECO:0008006" key="9">
    <source>
        <dbReference type="Google" id="ProtNLM"/>
    </source>
</evidence>
<dbReference type="PROSITE" id="PS51194">
    <property type="entry name" value="HELICASE_CTER"/>
    <property type="match status" value="1"/>
</dbReference>
<dbReference type="PANTHER" id="PTHR47961:SF1">
    <property type="entry name" value="ATP-DEPENDENT HELICASE MJ1401-RELATED"/>
    <property type="match status" value="1"/>
</dbReference>
<dbReference type="Gene3D" id="3.40.50.300">
    <property type="entry name" value="P-loop containing nucleotide triphosphate hydrolases"/>
    <property type="match status" value="2"/>
</dbReference>
<dbReference type="InterPro" id="IPR001650">
    <property type="entry name" value="Helicase_C-like"/>
</dbReference>
<sequence length="968" mass="106894">MLGMRDTFPIEHGLSASVADGLVYRSEGAISLTDVQYLALESGVAHGQSMLVVSPTSTGKTQIGLWAIAEGLLAGNKTVYLVTHRALAKQKFEDFKTLLLDRYLESDGASMVIATGDYVEDATGQYSAAPLSAPLVISTYEKYLALLSASGVPKSMHNTIVVCDEIQLMGDENRGQNVEVLLTLMRNAGWKQFVGLSAVLKSKDAQDLANWLRVQLIFEQKREKHLRYECWIGDQIYSVSSAKPDVMESDKRLPAGIKAETISALTYLLKQDNPPLPIIVFCMKKQDTYDLAEAFVASYHKGKQGQLSLEFDTLPETSANAMLAKILDLRVASHNADLTDEERAVVERYLSENKLDVVFATSTLAAGVNFPLGAAVFANWERWDGQQRQYVAIDSAEFHNMSGRVGRMGFEHAEGRVIYFSTGLQSALAKSYLSIEQLPQIKARIVPARFGQLSLQLISSGLCSNRAELEELVCTTFSALREEDNNLTAFKTWPSKVGVALAGLIDAGFVVETSGGDLSPTPVGRAVGFSGLLPETGVFLINFLSRKSLYLAELIGHLESADLKSRLEMLIFSACLSSPEFRPRNGVKPTRFLPYQLKDPIYDAQHLADDLMESIWQVDPVPTNAAWLCQKWTSGVEIRAIEREVKSLSAGAVKEMNRSLSWILQGLAGIAMSAADKRVPPVLRPPQVRVDDTLLRAISKLTRYIRRLAYRVQEGLPDDILWMTGLSASGSALKLYRHEMLLLKQHGVTTPQLLMLGSPEANSARILAFVKSKPNAQAKANWARDACRDWKVDQRKRMSVRHLKRASRCDSKVLIENYYEAKGDAFEIAFEQVLAQLGVAFEKLDDKTKTGAPDYLVKFFDSPSVVVELKSKEGDKLVDYNKAVEVLAASEIHGFRDCFCVTLCHPGVDPSVPQQIASCGRLSVVESGDLGEALLRLCEGSLTQQQVWQWLCTPGQAVAEDLPFRLYN</sequence>
<dbReference type="SMART" id="SM00490">
    <property type="entry name" value="HELICc"/>
    <property type="match status" value="1"/>
</dbReference>
<dbReference type="SUPFAM" id="SSF52540">
    <property type="entry name" value="P-loop containing nucleoside triphosphate hydrolases"/>
    <property type="match status" value="1"/>
</dbReference>
<feature type="domain" description="Helicase ATP-binding" evidence="5">
    <location>
        <begin position="41"/>
        <end position="218"/>
    </location>
</feature>
<keyword evidence="1" id="KW-0547">Nucleotide-binding</keyword>
<evidence type="ECO:0000313" key="8">
    <source>
        <dbReference type="Proteomes" id="UP000278587"/>
    </source>
</evidence>
<dbReference type="InterPro" id="IPR027417">
    <property type="entry name" value="P-loop_NTPase"/>
</dbReference>
<keyword evidence="2" id="KW-0378">Hydrolase</keyword>
<gene>
    <name evidence="7" type="ORF">ALQ84_01460</name>
</gene>
<keyword evidence="4" id="KW-0067">ATP-binding</keyword>
<dbReference type="SMART" id="SM00487">
    <property type="entry name" value="DEXDc"/>
    <property type="match status" value="1"/>
</dbReference>
<name>A0A3M3B077_9PSED</name>
<evidence type="ECO:0000256" key="1">
    <source>
        <dbReference type="ARBA" id="ARBA00022741"/>
    </source>
</evidence>
<feature type="domain" description="Helicase C-terminal" evidence="6">
    <location>
        <begin position="261"/>
        <end position="454"/>
    </location>
</feature>
<accession>A0A3M3B077</accession>
<dbReference type="GO" id="GO:0003676">
    <property type="term" value="F:nucleic acid binding"/>
    <property type="evidence" value="ECO:0007669"/>
    <property type="project" value="InterPro"/>
</dbReference>
<dbReference type="PANTHER" id="PTHR47961">
    <property type="entry name" value="DNA POLYMERASE THETA, PUTATIVE (AFU_ORTHOLOGUE AFUA_1G05260)-RELATED"/>
    <property type="match status" value="1"/>
</dbReference>
<dbReference type="EMBL" id="RBOC01000160">
    <property type="protein sequence ID" value="RMM06111.1"/>
    <property type="molecule type" value="Genomic_DNA"/>
</dbReference>
<dbReference type="PROSITE" id="PS51192">
    <property type="entry name" value="HELICASE_ATP_BIND_1"/>
    <property type="match status" value="1"/>
</dbReference>
<organism evidence="7 8">
    <name type="scientific">Pseudomonas caricapapayae</name>
    <dbReference type="NCBI Taxonomy" id="46678"/>
    <lineage>
        <taxon>Bacteria</taxon>
        <taxon>Pseudomonadati</taxon>
        <taxon>Pseudomonadota</taxon>
        <taxon>Gammaproteobacteria</taxon>
        <taxon>Pseudomonadales</taxon>
        <taxon>Pseudomonadaceae</taxon>
        <taxon>Pseudomonas</taxon>
    </lineage>
</organism>
<evidence type="ECO:0000259" key="5">
    <source>
        <dbReference type="PROSITE" id="PS51192"/>
    </source>
</evidence>
<protein>
    <recommendedName>
        <fullName evidence="9">DEAD/DEAH box helicase</fullName>
    </recommendedName>
</protein>
<dbReference type="Proteomes" id="UP000278587">
    <property type="component" value="Unassembled WGS sequence"/>
</dbReference>
<evidence type="ECO:0000256" key="3">
    <source>
        <dbReference type="ARBA" id="ARBA00022806"/>
    </source>
</evidence>
<dbReference type="Pfam" id="PF00271">
    <property type="entry name" value="Helicase_C"/>
    <property type="match status" value="1"/>
</dbReference>
<reference evidence="7 8" key="1">
    <citation type="submission" date="2018-08" db="EMBL/GenBank/DDBJ databases">
        <title>Recombination of ecologically and evolutionarily significant loci maintains genetic cohesion in the Pseudomonas syringae species complex.</title>
        <authorList>
            <person name="Dillon M."/>
            <person name="Thakur S."/>
            <person name="Almeida R.N.D."/>
            <person name="Weir B.S."/>
            <person name="Guttman D.S."/>
        </authorList>
    </citation>
    <scope>NUCLEOTIDE SEQUENCE [LARGE SCALE GENOMIC DNA]</scope>
    <source>
        <strain evidence="7 8">ICMP 4086</strain>
    </source>
</reference>
<dbReference type="Gene3D" id="1.10.3380.30">
    <property type="match status" value="1"/>
</dbReference>
<dbReference type="GO" id="GO:0004386">
    <property type="term" value="F:helicase activity"/>
    <property type="evidence" value="ECO:0007669"/>
    <property type="project" value="UniProtKB-KW"/>
</dbReference>
<evidence type="ECO:0000256" key="2">
    <source>
        <dbReference type="ARBA" id="ARBA00022801"/>
    </source>
</evidence>
<keyword evidence="3" id="KW-0347">Helicase</keyword>
<evidence type="ECO:0000259" key="6">
    <source>
        <dbReference type="PROSITE" id="PS51194"/>
    </source>
</evidence>
<comment type="caution">
    <text evidence="7">The sequence shown here is derived from an EMBL/GenBank/DDBJ whole genome shotgun (WGS) entry which is preliminary data.</text>
</comment>
<dbReference type="Pfam" id="PF00270">
    <property type="entry name" value="DEAD"/>
    <property type="match status" value="1"/>
</dbReference>
<evidence type="ECO:0000256" key="4">
    <source>
        <dbReference type="ARBA" id="ARBA00022840"/>
    </source>
</evidence>
<dbReference type="InterPro" id="IPR050474">
    <property type="entry name" value="Hel308_SKI2-like"/>
</dbReference>
<dbReference type="GO" id="GO:0016787">
    <property type="term" value="F:hydrolase activity"/>
    <property type="evidence" value="ECO:0007669"/>
    <property type="project" value="UniProtKB-KW"/>
</dbReference>
<dbReference type="GO" id="GO:0005524">
    <property type="term" value="F:ATP binding"/>
    <property type="evidence" value="ECO:0007669"/>
    <property type="project" value="UniProtKB-KW"/>
</dbReference>
<evidence type="ECO:0000313" key="7">
    <source>
        <dbReference type="EMBL" id="RMM06111.1"/>
    </source>
</evidence>
<dbReference type="InterPro" id="IPR014001">
    <property type="entry name" value="Helicase_ATP-bd"/>
</dbReference>
<dbReference type="CDD" id="cd17921">
    <property type="entry name" value="DEXHc_Ski2"/>
    <property type="match status" value="1"/>
</dbReference>
<proteinExistence type="predicted"/>
<dbReference type="InterPro" id="IPR011545">
    <property type="entry name" value="DEAD/DEAH_box_helicase_dom"/>
</dbReference>
<dbReference type="AlphaFoldDB" id="A0A3M3B077"/>